<dbReference type="PANTHER" id="PTHR46354:SF13">
    <property type="entry name" value="PROTEIN DOG1-LIKE 4"/>
    <property type="match status" value="1"/>
</dbReference>
<keyword evidence="1" id="KW-0175">Coiled coil</keyword>
<sequence length="231" mass="26714">MSITPPRTVGRSNNNVRSFENFLQGWLVRQEHYLEELRCTLSTSHQSKDEDLRDLISRVLFHYQQYYEEKSRIAKHDVFLVFSPPWFSPFERSFFWIAGVKPGLAFRVVGSSVEDMSEEQVERMEKLKAETRAEEKELGDELARIQEGLAAPPVFEVARRVAVEEECGEMDSVMETLRVEMESVLANADMLRTRTAEKVAKILTAVQDVKFLAALTELQLKIRMWGSHLSR</sequence>
<keyword evidence="4" id="KW-1185">Reference proteome</keyword>
<dbReference type="AlphaFoldDB" id="A0A103Y6E5"/>
<comment type="caution">
    <text evidence="3">The sequence shown here is derived from an EMBL/GenBank/DDBJ whole genome shotgun (WGS) entry which is preliminary data.</text>
</comment>
<name>A0A103Y6E5_CYNCS</name>
<feature type="domain" description="DOG1" evidence="2">
    <location>
        <begin position="16"/>
        <end position="231"/>
    </location>
</feature>
<proteinExistence type="predicted"/>
<evidence type="ECO:0000313" key="4">
    <source>
        <dbReference type="Proteomes" id="UP000243975"/>
    </source>
</evidence>
<dbReference type="OrthoDB" id="781635at2759"/>
<protein>
    <submittedName>
        <fullName evidence="3">DOG1 domain-containing protein</fullName>
    </submittedName>
</protein>
<dbReference type="Gramene" id="KVI03370">
    <property type="protein sequence ID" value="KVI03370"/>
    <property type="gene ID" value="Ccrd_018331"/>
</dbReference>
<evidence type="ECO:0000313" key="3">
    <source>
        <dbReference type="EMBL" id="KVI03370.1"/>
    </source>
</evidence>
<evidence type="ECO:0000256" key="1">
    <source>
        <dbReference type="SAM" id="Coils"/>
    </source>
</evidence>
<dbReference type="InterPro" id="IPR025422">
    <property type="entry name" value="TGA_domain"/>
</dbReference>
<dbReference type="Pfam" id="PF14144">
    <property type="entry name" value="DOG1"/>
    <property type="match status" value="1"/>
</dbReference>
<feature type="coiled-coil region" evidence="1">
    <location>
        <begin position="114"/>
        <end position="144"/>
    </location>
</feature>
<dbReference type="PROSITE" id="PS51806">
    <property type="entry name" value="DOG1"/>
    <property type="match status" value="1"/>
</dbReference>
<dbReference type="GO" id="GO:0043565">
    <property type="term" value="F:sequence-specific DNA binding"/>
    <property type="evidence" value="ECO:0007669"/>
    <property type="project" value="InterPro"/>
</dbReference>
<dbReference type="EMBL" id="LEKV01002357">
    <property type="protein sequence ID" value="KVI03370.1"/>
    <property type="molecule type" value="Genomic_DNA"/>
</dbReference>
<dbReference type="GO" id="GO:0006351">
    <property type="term" value="P:DNA-templated transcription"/>
    <property type="evidence" value="ECO:0007669"/>
    <property type="project" value="InterPro"/>
</dbReference>
<dbReference type="STRING" id="59895.A0A103Y6E5"/>
<dbReference type="Proteomes" id="UP000243975">
    <property type="component" value="Unassembled WGS sequence"/>
</dbReference>
<reference evidence="3 4" key="1">
    <citation type="journal article" date="2016" name="Sci. Rep.">
        <title>The genome sequence of the outbreeding globe artichoke constructed de novo incorporating a phase-aware low-pass sequencing strategy of F1 progeny.</title>
        <authorList>
            <person name="Scaglione D."/>
            <person name="Reyes-Chin-Wo S."/>
            <person name="Acquadro A."/>
            <person name="Froenicke L."/>
            <person name="Portis E."/>
            <person name="Beitel C."/>
            <person name="Tirone M."/>
            <person name="Mauro R."/>
            <person name="Lo Monaco A."/>
            <person name="Mauromicale G."/>
            <person name="Faccioli P."/>
            <person name="Cattivelli L."/>
            <person name="Rieseberg L."/>
            <person name="Michelmore R."/>
            <person name="Lanteri S."/>
        </authorList>
    </citation>
    <scope>NUCLEOTIDE SEQUENCE [LARGE SCALE GENOMIC DNA]</scope>
    <source>
        <strain evidence="3">2C</strain>
    </source>
</reference>
<dbReference type="OMA" id="MSHINVF"/>
<dbReference type="InterPro" id="IPR051886">
    <property type="entry name" value="Seed_Dev/Stress_Resp_Reg"/>
</dbReference>
<gene>
    <name evidence="3" type="ORF">Ccrd_018331</name>
</gene>
<evidence type="ECO:0000259" key="2">
    <source>
        <dbReference type="PROSITE" id="PS51806"/>
    </source>
</evidence>
<organism evidence="3 4">
    <name type="scientific">Cynara cardunculus var. scolymus</name>
    <name type="common">Globe artichoke</name>
    <name type="synonym">Cynara scolymus</name>
    <dbReference type="NCBI Taxonomy" id="59895"/>
    <lineage>
        <taxon>Eukaryota</taxon>
        <taxon>Viridiplantae</taxon>
        <taxon>Streptophyta</taxon>
        <taxon>Embryophyta</taxon>
        <taxon>Tracheophyta</taxon>
        <taxon>Spermatophyta</taxon>
        <taxon>Magnoliopsida</taxon>
        <taxon>eudicotyledons</taxon>
        <taxon>Gunneridae</taxon>
        <taxon>Pentapetalae</taxon>
        <taxon>asterids</taxon>
        <taxon>campanulids</taxon>
        <taxon>Asterales</taxon>
        <taxon>Asteraceae</taxon>
        <taxon>Carduoideae</taxon>
        <taxon>Cardueae</taxon>
        <taxon>Carduinae</taxon>
        <taxon>Cynara</taxon>
    </lineage>
</organism>
<accession>A0A103Y6E5</accession>
<dbReference type="PANTHER" id="PTHR46354">
    <property type="entry name" value="DOG1 DOMAIN-CONTAINING PROTEIN"/>
    <property type="match status" value="1"/>
</dbReference>